<proteinExistence type="predicted"/>
<keyword evidence="2" id="KW-1185">Reference proteome</keyword>
<evidence type="ECO:0000313" key="1">
    <source>
        <dbReference type="EMBL" id="MBP1936679.1"/>
    </source>
</evidence>
<dbReference type="RefSeq" id="WP_209847690.1">
    <property type="nucleotide sequence ID" value="NZ_CBCRVE010000003.1"/>
</dbReference>
<evidence type="ECO:0000313" key="2">
    <source>
        <dbReference type="Proteomes" id="UP001519273"/>
    </source>
</evidence>
<comment type="caution">
    <text evidence="1">The sequence shown here is derived from an EMBL/GenBank/DDBJ whole genome shotgun (WGS) entry which is preliminary data.</text>
</comment>
<reference evidence="1 2" key="1">
    <citation type="submission" date="2021-03" db="EMBL/GenBank/DDBJ databases">
        <title>Genomic Encyclopedia of Type Strains, Phase IV (KMG-IV): sequencing the most valuable type-strain genomes for metagenomic binning, comparative biology and taxonomic classification.</title>
        <authorList>
            <person name="Goeker M."/>
        </authorList>
    </citation>
    <scope>NUCLEOTIDE SEQUENCE [LARGE SCALE GENOMIC DNA]</scope>
    <source>
        <strain evidence="1 2">DSM 23491</strain>
    </source>
</reference>
<gene>
    <name evidence="1" type="ORF">J2Z20_001560</name>
</gene>
<name>A0ABS4H2D5_9BACL</name>
<accession>A0ABS4H2D5</accession>
<dbReference type="EMBL" id="JAGGKP010000002">
    <property type="protein sequence ID" value="MBP1936679.1"/>
    <property type="molecule type" value="Genomic_DNA"/>
</dbReference>
<dbReference type="Proteomes" id="UP001519273">
    <property type="component" value="Unassembled WGS sequence"/>
</dbReference>
<protein>
    <submittedName>
        <fullName evidence="1">NurA-like 5'-3' nuclease</fullName>
    </submittedName>
</protein>
<organism evidence="1 2">
    <name type="scientific">Paenibacillus sediminis</name>
    <dbReference type="NCBI Taxonomy" id="664909"/>
    <lineage>
        <taxon>Bacteria</taxon>
        <taxon>Bacillati</taxon>
        <taxon>Bacillota</taxon>
        <taxon>Bacilli</taxon>
        <taxon>Bacillales</taxon>
        <taxon>Paenibacillaceae</taxon>
        <taxon>Paenibacillus</taxon>
    </lineage>
</organism>
<sequence>MKPILSKAQVVYMKAKKKFDDRAKVLEQQIAETRKTTEITEEVMEGLVLETGFHDAYSELTNAENELIEWSHTAIKNDKTYKTNQQPIDQMYSNLENNPEMRARIIQLAMKIR</sequence>